<comment type="caution">
    <text evidence="1">The sequence shown here is derived from an EMBL/GenBank/DDBJ whole genome shotgun (WGS) entry which is preliminary data.</text>
</comment>
<evidence type="ECO:0000313" key="2">
    <source>
        <dbReference type="Proteomes" id="UP000249542"/>
    </source>
</evidence>
<dbReference type="NCBIfam" id="NF033709">
    <property type="entry name" value="PorV_fam"/>
    <property type="match status" value="1"/>
</dbReference>
<evidence type="ECO:0008006" key="3">
    <source>
        <dbReference type="Google" id="ProtNLM"/>
    </source>
</evidence>
<dbReference type="NCBIfam" id="NF033711">
    <property type="entry name" value="T9SS_PorQ"/>
    <property type="match status" value="1"/>
</dbReference>
<dbReference type="Proteomes" id="UP000249542">
    <property type="component" value="Unassembled WGS sequence"/>
</dbReference>
<proteinExistence type="predicted"/>
<protein>
    <recommendedName>
        <fullName evidence="3">Penicillin-binding protein</fullName>
    </recommendedName>
</protein>
<organism evidence="1 2">
    <name type="scientific">Mesonia algae</name>
    <dbReference type="NCBI Taxonomy" id="213248"/>
    <lineage>
        <taxon>Bacteria</taxon>
        <taxon>Pseudomonadati</taxon>
        <taxon>Bacteroidota</taxon>
        <taxon>Flavobacteriia</taxon>
        <taxon>Flavobacteriales</taxon>
        <taxon>Flavobacteriaceae</taxon>
        <taxon>Mesonia</taxon>
    </lineage>
</organism>
<sequence>MVTFAAMQKIGLLLFIFLCSFNLSAQIGGQSTYQFLNLVASPRQAALGGKNITAYDYDPTAAIYNPSLINYRMDNQLSVNYVNYLGDVNYGTASYAYLFDRRTQVFHTGITYVNYGTFDGYNEFGEATGEFSGGEAALSFGYAYNIPWSDFYVGANVKLISSKLEQYSSFGGAVDLGVTYFYEDWDLVVAGVIRNIGTQFTPYDEIYEKIPLEVNLGISQKAKNIPIRWHVTLENLQEWNIAFSNSARNETDLEGNVEEDDPSFFNNVLRHTILGAEIFPEGGFNLRLGYSFRRGEELRIVDQRSFAGISGGLSVKFNKIRLSYSYARYSSAASSSFFGMQINLQ</sequence>
<reference evidence="1 2" key="1">
    <citation type="submission" date="2018-06" db="EMBL/GenBank/DDBJ databases">
        <title>Genomic Encyclopedia of Archaeal and Bacterial Type Strains, Phase II (KMG-II): from individual species to whole genera.</title>
        <authorList>
            <person name="Goeker M."/>
        </authorList>
    </citation>
    <scope>NUCLEOTIDE SEQUENCE [LARGE SCALE GENOMIC DNA]</scope>
    <source>
        <strain evidence="1 2">DSM 15361</strain>
    </source>
</reference>
<evidence type="ECO:0000313" key="1">
    <source>
        <dbReference type="EMBL" id="PZW40440.1"/>
    </source>
</evidence>
<dbReference type="AlphaFoldDB" id="A0A2W7JY66"/>
<accession>A0A2W7JY66</accession>
<gene>
    <name evidence="1" type="ORF">LX95_01503</name>
</gene>
<dbReference type="EMBL" id="QKYV01000004">
    <property type="protein sequence ID" value="PZW40440.1"/>
    <property type="molecule type" value="Genomic_DNA"/>
</dbReference>
<keyword evidence="2" id="KW-1185">Reference proteome</keyword>
<name>A0A2W7JY66_9FLAO</name>